<evidence type="ECO:0000313" key="2">
    <source>
        <dbReference type="EMBL" id="SED69311.1"/>
    </source>
</evidence>
<gene>
    <name evidence="2" type="ORF">SAMN05444164_5490</name>
</gene>
<keyword evidence="1" id="KW-1133">Transmembrane helix</keyword>
<keyword evidence="1" id="KW-0812">Transmembrane</keyword>
<evidence type="ECO:0000313" key="3">
    <source>
        <dbReference type="Proteomes" id="UP000198992"/>
    </source>
</evidence>
<name>A0A1H5CRW7_9BRAD</name>
<dbReference type="Proteomes" id="UP000198992">
    <property type="component" value="Unassembled WGS sequence"/>
</dbReference>
<sequence>MTFAHFLIAAGGGFLLLAGFVAFALWRNALHSTARI</sequence>
<dbReference type="EMBL" id="FNTH01000001">
    <property type="protein sequence ID" value="SED69311.1"/>
    <property type="molecule type" value="Genomic_DNA"/>
</dbReference>
<keyword evidence="1" id="KW-0472">Membrane</keyword>
<organism evidence="2 3">
    <name type="scientific">Bradyrhizobium erythrophlei</name>
    <dbReference type="NCBI Taxonomy" id="1437360"/>
    <lineage>
        <taxon>Bacteria</taxon>
        <taxon>Pseudomonadati</taxon>
        <taxon>Pseudomonadota</taxon>
        <taxon>Alphaproteobacteria</taxon>
        <taxon>Hyphomicrobiales</taxon>
        <taxon>Nitrobacteraceae</taxon>
        <taxon>Bradyrhizobium</taxon>
    </lineage>
</organism>
<protein>
    <submittedName>
        <fullName evidence="2">Uncharacterized protein</fullName>
    </submittedName>
</protein>
<proteinExistence type="predicted"/>
<accession>A0A1H5CRW7</accession>
<reference evidence="2 3" key="1">
    <citation type="submission" date="2016-10" db="EMBL/GenBank/DDBJ databases">
        <authorList>
            <person name="de Groot N.N."/>
        </authorList>
    </citation>
    <scope>NUCLEOTIDE SEQUENCE [LARGE SCALE GENOMIC DNA]</scope>
    <source>
        <strain evidence="2 3">MT12</strain>
    </source>
</reference>
<feature type="transmembrane region" description="Helical" evidence="1">
    <location>
        <begin position="6"/>
        <end position="26"/>
    </location>
</feature>
<dbReference type="AlphaFoldDB" id="A0A1H5CRW7"/>
<evidence type="ECO:0000256" key="1">
    <source>
        <dbReference type="SAM" id="Phobius"/>
    </source>
</evidence>